<dbReference type="InterPro" id="IPR038765">
    <property type="entry name" value="Papain-like_cys_pep_sf"/>
</dbReference>
<evidence type="ECO:0000313" key="2">
    <source>
        <dbReference type="EMBL" id="MBY8883010.1"/>
    </source>
</evidence>
<dbReference type="PANTHER" id="PTHR33490">
    <property type="entry name" value="BLR5614 PROTEIN-RELATED"/>
    <property type="match status" value="1"/>
</dbReference>
<name>A0ABS7QIL3_9ACTN</name>
<dbReference type="PANTHER" id="PTHR33490:SF3">
    <property type="entry name" value="CONSERVED INTEGRAL MEMBRANE PROTEIN"/>
    <property type="match status" value="1"/>
</dbReference>
<reference evidence="2 3" key="1">
    <citation type="submission" date="2021-08" db="EMBL/GenBank/DDBJ databases">
        <title>WGS of actinomycetes from Thailand.</title>
        <authorList>
            <person name="Thawai C."/>
        </authorList>
    </citation>
    <scope>NUCLEOTIDE SEQUENCE [LARGE SCALE GENOMIC DNA]</scope>
    <source>
        <strain evidence="2 3">PLK6-54</strain>
    </source>
</reference>
<dbReference type="RefSeq" id="WP_222969813.1">
    <property type="nucleotide sequence ID" value="NZ_JAINZZ010000100.1"/>
</dbReference>
<accession>A0ABS7QIL3</accession>
<keyword evidence="3" id="KW-1185">Reference proteome</keyword>
<sequence>MEPIPVTTEPAAYLAADEAIDHEHPVVRETASRLRATASTPYEYARTAFTFVRDTIPHSADSGDRRVTWRASDVLGLGTGICHAKSHALAALLRAEGIPAGLCYQRLTEDDGSGAVLHGLNAILLPGRTRWARIDVRGNIPGVVDARFSLDQEQLAWPVRPALGEADSPWVHAAPAPQVLAALREAPDRTRLALPTELPAGPRTESPA</sequence>
<organism evidence="2 3">
    <name type="scientific">Actinacidiphila acidipaludis</name>
    <dbReference type="NCBI Taxonomy" id="2873382"/>
    <lineage>
        <taxon>Bacteria</taxon>
        <taxon>Bacillati</taxon>
        <taxon>Actinomycetota</taxon>
        <taxon>Actinomycetes</taxon>
        <taxon>Kitasatosporales</taxon>
        <taxon>Streptomycetaceae</taxon>
        <taxon>Actinacidiphila</taxon>
    </lineage>
</organism>
<dbReference type="InterPro" id="IPR002931">
    <property type="entry name" value="Transglutaminase-like"/>
</dbReference>
<dbReference type="Proteomes" id="UP000778578">
    <property type="component" value="Unassembled WGS sequence"/>
</dbReference>
<protein>
    <submittedName>
        <fullName evidence="2">Transglutaminase family protein</fullName>
    </submittedName>
</protein>
<dbReference type="Gene3D" id="3.10.620.30">
    <property type="match status" value="1"/>
</dbReference>
<gene>
    <name evidence="2" type="ORF">K7862_36065</name>
</gene>
<comment type="caution">
    <text evidence="2">The sequence shown here is derived from an EMBL/GenBank/DDBJ whole genome shotgun (WGS) entry which is preliminary data.</text>
</comment>
<evidence type="ECO:0000313" key="3">
    <source>
        <dbReference type="Proteomes" id="UP000778578"/>
    </source>
</evidence>
<dbReference type="EMBL" id="JAINZZ010000100">
    <property type="protein sequence ID" value="MBY8883010.1"/>
    <property type="molecule type" value="Genomic_DNA"/>
</dbReference>
<feature type="domain" description="Transglutaminase-like" evidence="1">
    <location>
        <begin position="29"/>
        <end position="135"/>
    </location>
</feature>
<evidence type="ECO:0000259" key="1">
    <source>
        <dbReference type="Pfam" id="PF01841"/>
    </source>
</evidence>
<dbReference type="Pfam" id="PF01841">
    <property type="entry name" value="Transglut_core"/>
    <property type="match status" value="1"/>
</dbReference>
<dbReference type="SUPFAM" id="SSF54001">
    <property type="entry name" value="Cysteine proteinases"/>
    <property type="match status" value="1"/>
</dbReference>
<proteinExistence type="predicted"/>